<dbReference type="AlphaFoldDB" id="A0A0G1QDH3"/>
<name>A0A0G1QDH3_9BACT</name>
<sequence>MKFGTNIAEIGRLLVVCAAGFSLIVFVATSATNVGAAERVRGPLVVLLANKTCEFVPLGKTRSAKQVHAGAEPRNIVVKHNRSIGKQKFQIMLKFGISPSASSEVLCRYMALRMQGEKSEIVFRNQIVRLLSHLGTELLEEFSDPDNKKGQRAFEDFVHSKLGGYAQAHGLVTFTARFDRLTQ</sequence>
<dbReference type="EMBL" id="LCKX01000026">
    <property type="protein sequence ID" value="KKU06675.1"/>
    <property type="molecule type" value="Genomic_DNA"/>
</dbReference>
<dbReference type="Proteomes" id="UP000033999">
    <property type="component" value="Unassembled WGS sequence"/>
</dbReference>
<proteinExistence type="predicted"/>
<reference evidence="1 2" key="1">
    <citation type="journal article" date="2015" name="Nature">
        <title>rRNA introns, odd ribosomes, and small enigmatic genomes across a large radiation of phyla.</title>
        <authorList>
            <person name="Brown C.T."/>
            <person name="Hug L.A."/>
            <person name="Thomas B.C."/>
            <person name="Sharon I."/>
            <person name="Castelle C.J."/>
            <person name="Singh A."/>
            <person name="Wilkins M.J."/>
            <person name="Williams K.H."/>
            <person name="Banfield J.F."/>
        </authorList>
    </citation>
    <scope>NUCLEOTIDE SEQUENCE [LARGE SCALE GENOMIC DNA]</scope>
</reference>
<evidence type="ECO:0000313" key="2">
    <source>
        <dbReference type="Proteomes" id="UP000033999"/>
    </source>
</evidence>
<accession>A0A0G1QDH3</accession>
<gene>
    <name evidence="1" type="ORF">UX10_C0026G0003</name>
</gene>
<organism evidence="1 2">
    <name type="scientific">Candidatus Magasanikbacteria bacterium GW2011_GWA2_45_39</name>
    <dbReference type="NCBI Taxonomy" id="1619041"/>
    <lineage>
        <taxon>Bacteria</taxon>
        <taxon>Candidatus Magasanikiibacteriota</taxon>
    </lineage>
</organism>
<evidence type="ECO:0000313" key="1">
    <source>
        <dbReference type="EMBL" id="KKU06675.1"/>
    </source>
</evidence>
<protein>
    <submittedName>
        <fullName evidence="1">Uncharacterized protein</fullName>
    </submittedName>
</protein>
<comment type="caution">
    <text evidence="1">The sequence shown here is derived from an EMBL/GenBank/DDBJ whole genome shotgun (WGS) entry which is preliminary data.</text>
</comment>